<evidence type="ECO:0000313" key="8">
    <source>
        <dbReference type="Proteomes" id="UP000218890"/>
    </source>
</evidence>
<keyword evidence="2 4" id="KW-0560">Oxidoreductase</keyword>
<keyword evidence="8" id="KW-1185">Reference proteome</keyword>
<gene>
    <name evidence="7" type="ORF">HH1059_04260</name>
</gene>
<keyword evidence="3" id="KW-0520">NAD</keyword>
<dbReference type="Pfam" id="PF02826">
    <property type="entry name" value="2-Hacid_dh_C"/>
    <property type="match status" value="1"/>
</dbReference>
<comment type="similarity">
    <text evidence="1 4">Belongs to the D-isomer specific 2-hydroxyacid dehydrogenase family.</text>
</comment>
<protein>
    <submittedName>
        <fullName evidence="7">D-3-phosphoglycerate dehydrogenase</fullName>
    </submittedName>
</protein>
<evidence type="ECO:0000256" key="3">
    <source>
        <dbReference type="ARBA" id="ARBA00023027"/>
    </source>
</evidence>
<accession>A0A0X8X7P0</accession>
<dbReference type="SUPFAM" id="SSF51735">
    <property type="entry name" value="NAD(P)-binding Rossmann-fold domains"/>
    <property type="match status" value="1"/>
</dbReference>
<organism evidence="7 8">
    <name type="scientific">Halorhodospira halochloris</name>
    <name type="common">Ectothiorhodospira halochloris</name>
    <dbReference type="NCBI Taxonomy" id="1052"/>
    <lineage>
        <taxon>Bacteria</taxon>
        <taxon>Pseudomonadati</taxon>
        <taxon>Pseudomonadota</taxon>
        <taxon>Gammaproteobacteria</taxon>
        <taxon>Chromatiales</taxon>
        <taxon>Ectothiorhodospiraceae</taxon>
        <taxon>Halorhodospira</taxon>
    </lineage>
</organism>
<evidence type="ECO:0000313" key="7">
    <source>
        <dbReference type="EMBL" id="BAU57096.1"/>
    </source>
</evidence>
<dbReference type="GO" id="GO:0030267">
    <property type="term" value="F:glyoxylate reductase (NADPH) activity"/>
    <property type="evidence" value="ECO:0007669"/>
    <property type="project" value="TreeGrafter"/>
</dbReference>
<dbReference type="InterPro" id="IPR050223">
    <property type="entry name" value="D-isomer_2-hydroxyacid_DH"/>
</dbReference>
<dbReference type="InterPro" id="IPR006139">
    <property type="entry name" value="D-isomer_2_OHA_DH_cat_dom"/>
</dbReference>
<proteinExistence type="inferred from homology"/>
<evidence type="ECO:0000256" key="4">
    <source>
        <dbReference type="RuleBase" id="RU003719"/>
    </source>
</evidence>
<evidence type="ECO:0000256" key="2">
    <source>
        <dbReference type="ARBA" id="ARBA00023002"/>
    </source>
</evidence>
<dbReference type="Proteomes" id="UP000218890">
    <property type="component" value="Chromosome"/>
</dbReference>
<evidence type="ECO:0000259" key="6">
    <source>
        <dbReference type="Pfam" id="PF02826"/>
    </source>
</evidence>
<dbReference type="SUPFAM" id="SSF52283">
    <property type="entry name" value="Formate/glycerate dehydrogenase catalytic domain-like"/>
    <property type="match status" value="1"/>
</dbReference>
<feature type="domain" description="D-isomer specific 2-hydroxyacid dehydrogenase NAD-binding" evidence="6">
    <location>
        <begin position="114"/>
        <end position="283"/>
    </location>
</feature>
<dbReference type="PROSITE" id="PS00670">
    <property type="entry name" value="D_2_HYDROXYACID_DH_2"/>
    <property type="match status" value="1"/>
</dbReference>
<name>A0A0X8X7P0_HALHR</name>
<dbReference type="PANTHER" id="PTHR10996:SF283">
    <property type="entry name" value="GLYOXYLATE_HYDROXYPYRUVATE REDUCTASE B"/>
    <property type="match status" value="1"/>
</dbReference>
<dbReference type="RefSeq" id="WP_096407730.1">
    <property type="nucleotide sequence ID" value="NZ_AP017372.2"/>
</dbReference>
<dbReference type="Pfam" id="PF00389">
    <property type="entry name" value="2-Hacid_dh"/>
    <property type="match status" value="1"/>
</dbReference>
<feature type="domain" description="D-isomer specific 2-hydroxyacid dehydrogenase catalytic" evidence="5">
    <location>
        <begin position="17"/>
        <end position="303"/>
    </location>
</feature>
<dbReference type="GO" id="GO:0051287">
    <property type="term" value="F:NAD binding"/>
    <property type="evidence" value="ECO:0007669"/>
    <property type="project" value="InterPro"/>
</dbReference>
<dbReference type="InterPro" id="IPR036291">
    <property type="entry name" value="NAD(P)-bd_dom_sf"/>
</dbReference>
<dbReference type="InterPro" id="IPR006140">
    <property type="entry name" value="D-isomer_DH_NAD-bd"/>
</dbReference>
<evidence type="ECO:0000256" key="1">
    <source>
        <dbReference type="ARBA" id="ARBA00005854"/>
    </source>
</evidence>
<dbReference type="InterPro" id="IPR029753">
    <property type="entry name" value="D-isomer_DH_CS"/>
</dbReference>
<sequence>MEKTILITTSSFDVAASSELNQLEHAGFTIRTNPHRRRLSEEEAQGLLTPDVVALIAGTEPLTAEVLKSASGLRTIVRCGAGVDNVDIEATKQLGIELRNTPAAPSQAVAELTIAHMMSALRNIVSSDRDLRSNSWTRLMGNLFGEQTVGVIGYGRIGQRVATLASNLGADIIAYDPHLIERPSEVPWADNLDDLIKKSDVITLHIPYNEHTHHIINADIISRMRPNALLINVSRGGLINETDLYNALTEGRLRGAALDCFEAEPYAGPLLSLDSIQATPHIGSYAKEARARMEQDAAAQTYASLTRMGLT</sequence>
<reference evidence="7" key="1">
    <citation type="submission" date="2016-02" db="EMBL/GenBank/DDBJ databases">
        <title>Halorhodospira halochloris DSM-1059 complete genome, version 2.</title>
        <authorList>
            <person name="Tsukatani Y."/>
        </authorList>
    </citation>
    <scope>NUCLEOTIDE SEQUENCE</scope>
    <source>
        <strain evidence="7">DSM 1059</strain>
    </source>
</reference>
<dbReference type="AlphaFoldDB" id="A0A0X8X7P0"/>
<evidence type="ECO:0000259" key="5">
    <source>
        <dbReference type="Pfam" id="PF00389"/>
    </source>
</evidence>
<dbReference type="KEGG" id="hhk:HH1059_04260"/>
<dbReference type="InterPro" id="IPR029752">
    <property type="entry name" value="D-isomer_DH_CS1"/>
</dbReference>
<dbReference type="EMBL" id="AP017372">
    <property type="protein sequence ID" value="BAU57096.1"/>
    <property type="molecule type" value="Genomic_DNA"/>
</dbReference>
<dbReference type="GO" id="GO:0005829">
    <property type="term" value="C:cytosol"/>
    <property type="evidence" value="ECO:0007669"/>
    <property type="project" value="TreeGrafter"/>
</dbReference>
<dbReference type="CDD" id="cd12172">
    <property type="entry name" value="PGDH_like_2"/>
    <property type="match status" value="1"/>
</dbReference>
<dbReference type="PANTHER" id="PTHR10996">
    <property type="entry name" value="2-HYDROXYACID DEHYDROGENASE-RELATED"/>
    <property type="match status" value="1"/>
</dbReference>
<dbReference type="PROSITE" id="PS00671">
    <property type="entry name" value="D_2_HYDROXYACID_DH_3"/>
    <property type="match status" value="1"/>
</dbReference>
<dbReference type="PROSITE" id="PS00065">
    <property type="entry name" value="D_2_HYDROXYACID_DH_1"/>
    <property type="match status" value="1"/>
</dbReference>
<dbReference type="OrthoDB" id="9805416at2"/>
<dbReference type="Gene3D" id="3.40.50.720">
    <property type="entry name" value="NAD(P)-binding Rossmann-like Domain"/>
    <property type="match status" value="2"/>
</dbReference>
<dbReference type="GO" id="GO:0016618">
    <property type="term" value="F:hydroxypyruvate reductase [NAD(P)H] activity"/>
    <property type="evidence" value="ECO:0007669"/>
    <property type="project" value="TreeGrafter"/>
</dbReference>